<evidence type="ECO:0000256" key="3">
    <source>
        <dbReference type="ARBA" id="ARBA00022692"/>
    </source>
</evidence>
<dbReference type="SUPFAM" id="SSF103473">
    <property type="entry name" value="MFS general substrate transporter"/>
    <property type="match status" value="1"/>
</dbReference>
<feature type="transmembrane region" description="Helical" evidence="7">
    <location>
        <begin position="308"/>
        <end position="327"/>
    </location>
</feature>
<feature type="region of interest" description="Disordered" evidence="6">
    <location>
        <begin position="1"/>
        <end position="36"/>
    </location>
</feature>
<dbReference type="GO" id="GO:0016020">
    <property type="term" value="C:membrane"/>
    <property type="evidence" value="ECO:0007669"/>
    <property type="project" value="UniProtKB-SubCell"/>
</dbReference>
<keyword evidence="4 7" id="KW-1133">Transmembrane helix</keyword>
<dbReference type="Gene3D" id="1.20.1250.20">
    <property type="entry name" value="MFS general substrate transporter like domains"/>
    <property type="match status" value="2"/>
</dbReference>
<feature type="transmembrane region" description="Helical" evidence="7">
    <location>
        <begin position="174"/>
        <end position="195"/>
    </location>
</feature>
<dbReference type="InParanoid" id="W2RLW2"/>
<dbReference type="eggNOG" id="KOG2533">
    <property type="taxonomic scope" value="Eukaryota"/>
</dbReference>
<protein>
    <recommendedName>
        <fullName evidence="10">Major facilitator superfamily (MFS) profile domain-containing protein</fullName>
    </recommendedName>
</protein>
<evidence type="ECO:0000256" key="5">
    <source>
        <dbReference type="ARBA" id="ARBA00023136"/>
    </source>
</evidence>
<keyword evidence="9" id="KW-1185">Reference proteome</keyword>
<evidence type="ECO:0000256" key="6">
    <source>
        <dbReference type="SAM" id="MobiDB-lite"/>
    </source>
</evidence>
<comment type="subcellular location">
    <subcellularLocation>
        <location evidence="1">Membrane</location>
        <topology evidence="1">Multi-pass membrane protein</topology>
    </subcellularLocation>
</comment>
<organism evidence="8 9">
    <name type="scientific">Cyphellophora europaea (strain CBS 101466)</name>
    <name type="common">Phialophora europaea</name>
    <dbReference type="NCBI Taxonomy" id="1220924"/>
    <lineage>
        <taxon>Eukaryota</taxon>
        <taxon>Fungi</taxon>
        <taxon>Dikarya</taxon>
        <taxon>Ascomycota</taxon>
        <taxon>Pezizomycotina</taxon>
        <taxon>Eurotiomycetes</taxon>
        <taxon>Chaetothyriomycetidae</taxon>
        <taxon>Chaetothyriales</taxon>
        <taxon>Cyphellophoraceae</taxon>
        <taxon>Cyphellophora</taxon>
    </lineage>
</organism>
<feature type="transmembrane region" description="Helical" evidence="7">
    <location>
        <begin position="145"/>
        <end position="162"/>
    </location>
</feature>
<evidence type="ECO:0000256" key="7">
    <source>
        <dbReference type="SAM" id="Phobius"/>
    </source>
</evidence>
<feature type="transmembrane region" description="Helical" evidence="7">
    <location>
        <begin position="433"/>
        <end position="453"/>
    </location>
</feature>
<feature type="transmembrane region" description="Helical" evidence="7">
    <location>
        <begin position="207"/>
        <end position="227"/>
    </location>
</feature>
<dbReference type="PANTHER" id="PTHR43791">
    <property type="entry name" value="PERMEASE-RELATED"/>
    <property type="match status" value="1"/>
</dbReference>
<dbReference type="GeneID" id="19975630"/>
<evidence type="ECO:0000256" key="4">
    <source>
        <dbReference type="ARBA" id="ARBA00022989"/>
    </source>
</evidence>
<keyword evidence="3 7" id="KW-0812">Transmembrane</keyword>
<dbReference type="Proteomes" id="UP000030752">
    <property type="component" value="Unassembled WGS sequence"/>
</dbReference>
<proteinExistence type="predicted"/>
<evidence type="ECO:0000256" key="1">
    <source>
        <dbReference type="ARBA" id="ARBA00004141"/>
    </source>
</evidence>
<dbReference type="InterPro" id="IPR036259">
    <property type="entry name" value="MFS_trans_sf"/>
</dbReference>
<feature type="transmembrane region" description="Helical" evidence="7">
    <location>
        <begin position="398"/>
        <end position="421"/>
    </location>
</feature>
<evidence type="ECO:0000256" key="2">
    <source>
        <dbReference type="ARBA" id="ARBA00022448"/>
    </source>
</evidence>
<dbReference type="AlphaFoldDB" id="W2RLW2"/>
<feature type="transmembrane region" description="Helical" evidence="7">
    <location>
        <begin position="465"/>
        <end position="488"/>
    </location>
</feature>
<gene>
    <name evidence="8" type="ORF">HMPREF1541_08291</name>
</gene>
<evidence type="ECO:0008006" key="10">
    <source>
        <dbReference type="Google" id="ProtNLM"/>
    </source>
</evidence>
<evidence type="ECO:0000313" key="9">
    <source>
        <dbReference type="Proteomes" id="UP000030752"/>
    </source>
</evidence>
<evidence type="ECO:0000313" key="8">
    <source>
        <dbReference type="EMBL" id="ETN37300.1"/>
    </source>
</evidence>
<feature type="transmembrane region" description="Helical" evidence="7">
    <location>
        <begin position="372"/>
        <end position="392"/>
    </location>
</feature>
<dbReference type="Pfam" id="PF07690">
    <property type="entry name" value="MFS_1"/>
    <property type="match status" value="1"/>
</dbReference>
<dbReference type="RefSeq" id="XP_008720832.1">
    <property type="nucleotide sequence ID" value="XM_008722610.1"/>
</dbReference>
<keyword evidence="5 7" id="KW-0472">Membrane</keyword>
<name>W2RLW2_CYPE1</name>
<sequence length="530" mass="59059">MADCKEDELHVEQRAASSQSDIRTDAESQAPFNRSTDVEVEVFPEDRNVGYLEYRQGQDIDTSSKEALRVRRKIDLVILPIFFVTQCLQFMDRTALNYANLFGYQQALSLHGTQFNYLSAIVYAGYFFGQYPCGWLIGRYPAQKVLSITCLFWGLMVLLLTQCHNYGSAMAVRFLMGAFEAAVTPGLTLMTGFWYTRAEIPLRQCIWYSSLGFGGIIGSYISMGISTLPESSSPARWQLIFYILGAVTIAWSAVLWFCLSDTPTSARFLSHPERLIAVARVASNTTGLKSQSFDRHQALLSLYDWKTILIFLSTFAAAIPNGVLQSFSTVIIRDLGFSTTKTTQLKSVGDAIQIVALLIAGIITLNVPNTRLLTATAANIICTTSAALMAFLPRQHPWPRLIAFWLTNTQSVSFTIALTLITSNMAGYSHRASASALVFTAYCWGNFAGPFVVRQDEAPEYRSAAWGLLGGYAVKTVCQGLLLAGLWWGNRTRDRRWGVVVVGGEEERVAREMGMRGRTEWEIKGFRYVL</sequence>
<keyword evidence="2" id="KW-0813">Transport</keyword>
<feature type="transmembrane region" description="Helical" evidence="7">
    <location>
        <begin position="74"/>
        <end position="91"/>
    </location>
</feature>
<dbReference type="PANTHER" id="PTHR43791:SF70">
    <property type="entry name" value="MAJOR FACILITATOR SUPERFAMILY (MFS) PROFILE DOMAIN-CONTAINING PROTEIN"/>
    <property type="match status" value="1"/>
</dbReference>
<feature type="transmembrane region" description="Helical" evidence="7">
    <location>
        <begin position="117"/>
        <end position="138"/>
    </location>
</feature>
<dbReference type="VEuPathDB" id="FungiDB:HMPREF1541_08291"/>
<feature type="transmembrane region" description="Helical" evidence="7">
    <location>
        <begin position="239"/>
        <end position="259"/>
    </location>
</feature>
<reference evidence="8 9" key="1">
    <citation type="submission" date="2013-03" db="EMBL/GenBank/DDBJ databases">
        <title>The Genome Sequence of Phialophora europaea CBS 101466.</title>
        <authorList>
            <consortium name="The Broad Institute Genomics Platform"/>
            <person name="Cuomo C."/>
            <person name="de Hoog S."/>
            <person name="Gorbushina A."/>
            <person name="Walker B."/>
            <person name="Young S.K."/>
            <person name="Zeng Q."/>
            <person name="Gargeya S."/>
            <person name="Fitzgerald M."/>
            <person name="Haas B."/>
            <person name="Abouelleil A."/>
            <person name="Allen A.W."/>
            <person name="Alvarado L."/>
            <person name="Arachchi H.M."/>
            <person name="Berlin A.M."/>
            <person name="Chapman S.B."/>
            <person name="Gainer-Dewar J."/>
            <person name="Goldberg J."/>
            <person name="Griggs A."/>
            <person name="Gujja S."/>
            <person name="Hansen M."/>
            <person name="Howarth C."/>
            <person name="Imamovic A."/>
            <person name="Ireland A."/>
            <person name="Larimer J."/>
            <person name="McCowan C."/>
            <person name="Murphy C."/>
            <person name="Pearson M."/>
            <person name="Poon T.W."/>
            <person name="Priest M."/>
            <person name="Roberts A."/>
            <person name="Saif S."/>
            <person name="Shea T."/>
            <person name="Sisk P."/>
            <person name="Sykes S."/>
            <person name="Wortman J."/>
            <person name="Nusbaum C."/>
            <person name="Birren B."/>
        </authorList>
    </citation>
    <scope>NUCLEOTIDE SEQUENCE [LARGE SCALE GENOMIC DNA]</scope>
    <source>
        <strain evidence="8 9">CBS 101466</strain>
    </source>
</reference>
<dbReference type="HOGENOM" id="CLU_001265_0_5_1"/>
<feature type="transmembrane region" description="Helical" evidence="7">
    <location>
        <begin position="347"/>
        <end position="365"/>
    </location>
</feature>
<dbReference type="OrthoDB" id="6730379at2759"/>
<dbReference type="GO" id="GO:0022857">
    <property type="term" value="F:transmembrane transporter activity"/>
    <property type="evidence" value="ECO:0007669"/>
    <property type="project" value="InterPro"/>
</dbReference>
<dbReference type="EMBL" id="KB822724">
    <property type="protein sequence ID" value="ETN37300.1"/>
    <property type="molecule type" value="Genomic_DNA"/>
</dbReference>
<accession>W2RLW2</accession>
<dbReference type="InterPro" id="IPR011701">
    <property type="entry name" value="MFS"/>
</dbReference>